<dbReference type="CDD" id="cd13540">
    <property type="entry name" value="PBP2_ModA_WtpA"/>
    <property type="match status" value="1"/>
</dbReference>
<dbReference type="GO" id="GO:0030973">
    <property type="term" value="F:molybdate ion binding"/>
    <property type="evidence" value="ECO:0007669"/>
    <property type="project" value="TreeGrafter"/>
</dbReference>
<dbReference type="PROSITE" id="PS51257">
    <property type="entry name" value="PROKAR_LIPOPROTEIN"/>
    <property type="match status" value="1"/>
</dbReference>
<dbReference type="PROSITE" id="PS50042">
    <property type="entry name" value="CNMP_BINDING_3"/>
    <property type="match status" value="1"/>
</dbReference>
<dbReference type="RefSeq" id="WP_159764772.1">
    <property type="nucleotide sequence ID" value="NZ_WUUT01000005.1"/>
</dbReference>
<evidence type="ECO:0000313" key="4">
    <source>
        <dbReference type="Proteomes" id="UP000466535"/>
    </source>
</evidence>
<protein>
    <submittedName>
        <fullName evidence="3">Extracellular solute-binding protein</fullName>
    </submittedName>
</protein>
<dbReference type="Proteomes" id="UP000466535">
    <property type="component" value="Unassembled WGS sequence"/>
</dbReference>
<evidence type="ECO:0000256" key="1">
    <source>
        <dbReference type="ARBA" id="ARBA00009438"/>
    </source>
</evidence>
<comment type="similarity">
    <text evidence="1">Belongs to the bacterial solute-binding protein 1 family. WtpA subfamily.</text>
</comment>
<evidence type="ECO:0000313" key="3">
    <source>
        <dbReference type="EMBL" id="MXR52654.1"/>
    </source>
</evidence>
<dbReference type="SUPFAM" id="SSF53850">
    <property type="entry name" value="Periplasmic binding protein-like II"/>
    <property type="match status" value="1"/>
</dbReference>
<dbReference type="Pfam" id="PF13531">
    <property type="entry name" value="SBP_bac_11"/>
    <property type="match status" value="1"/>
</dbReference>
<dbReference type="InterPro" id="IPR000595">
    <property type="entry name" value="cNMP-bd_dom"/>
</dbReference>
<dbReference type="InterPro" id="IPR050682">
    <property type="entry name" value="ModA/WtpA"/>
</dbReference>
<evidence type="ECO:0000259" key="2">
    <source>
        <dbReference type="PROSITE" id="PS50042"/>
    </source>
</evidence>
<dbReference type="OrthoDB" id="7820at2157"/>
<dbReference type="EMBL" id="WUUT01000005">
    <property type="protein sequence ID" value="MXR52654.1"/>
    <property type="molecule type" value="Genomic_DNA"/>
</dbReference>
<accession>A0A6B0T3L7</accession>
<keyword evidence="4" id="KW-1185">Reference proteome</keyword>
<dbReference type="PANTHER" id="PTHR30632:SF16">
    <property type="entry name" value="MOLYBDATE_TUNGSTATE-BINDING PROTEIN WTPA"/>
    <property type="match status" value="1"/>
</dbReference>
<name>A0A6B0T3L7_9EURY</name>
<feature type="domain" description="Cyclic nucleotide-binding" evidence="2">
    <location>
        <begin position="31"/>
        <end position="97"/>
    </location>
</feature>
<sequence length="310" mass="32822">MRGHTEPDVPLTSRRAVLAAAGTLLGAGCLGLGGDSVHVLSAGSLATTFEDHVGPAFESETGTELRGEYFGTNALIRMVEDRTTVPDVVVSADATLLRDRLAPDWDVTFASNSLGIGYSPDTAFGEALTSGDGPWYDLVTDLDSGEFAIADPDLDPLGYRAVQAFKLAEREHGLDGFRDEVLETAYREPEEPQLMAGVETGSTAAAVVYRNMAIDHDLPFYEFPPAYNFADPSLSDHYATATYTTDEGYTATGRPIVYSATVYEDAASPAAGRDLVQFLADSGQLLVDAGLTVGDTLPTAHGTTPEGITV</sequence>
<reference evidence="3 4" key="1">
    <citation type="submission" date="2019-12" db="EMBL/GenBank/DDBJ databases">
        <title>Isolation and characterization of three novel carbon monoxide-oxidizing members of Halobacteria from salione crusts and soils.</title>
        <authorList>
            <person name="Myers M.R."/>
            <person name="King G.M."/>
        </authorList>
    </citation>
    <scope>NUCLEOTIDE SEQUENCE [LARGE SCALE GENOMIC DNA]</scope>
    <source>
        <strain evidence="3 4">WSH3</strain>
    </source>
</reference>
<proteinExistence type="inferred from homology"/>
<comment type="caution">
    <text evidence="3">The sequence shown here is derived from an EMBL/GenBank/DDBJ whole genome shotgun (WGS) entry which is preliminary data.</text>
</comment>
<dbReference type="GO" id="GO:0015689">
    <property type="term" value="P:molybdate ion transport"/>
    <property type="evidence" value="ECO:0007669"/>
    <property type="project" value="TreeGrafter"/>
</dbReference>
<dbReference type="PANTHER" id="PTHR30632">
    <property type="entry name" value="MOLYBDATE-BINDING PERIPLASMIC PROTEIN"/>
    <property type="match status" value="1"/>
</dbReference>
<dbReference type="AlphaFoldDB" id="A0A6B0T3L7"/>
<dbReference type="Gene3D" id="3.40.190.10">
    <property type="entry name" value="Periplasmic binding protein-like II"/>
    <property type="match status" value="2"/>
</dbReference>
<gene>
    <name evidence="3" type="ORF">GRX03_13700</name>
</gene>
<organism evidence="3 4">
    <name type="scientific">Halovenus carboxidivorans</name>
    <dbReference type="NCBI Taxonomy" id="2692199"/>
    <lineage>
        <taxon>Archaea</taxon>
        <taxon>Methanobacteriati</taxon>
        <taxon>Methanobacteriota</taxon>
        <taxon>Stenosarchaea group</taxon>
        <taxon>Halobacteria</taxon>
        <taxon>Halobacteriales</taxon>
        <taxon>Haloarculaceae</taxon>
        <taxon>Halovenus</taxon>
    </lineage>
</organism>